<gene>
    <name evidence="1" type="ORF">HV284_07430</name>
</gene>
<organism evidence="1 2">
    <name type="scientific">Escherichia marmotae</name>
    <dbReference type="NCBI Taxonomy" id="1499973"/>
    <lineage>
        <taxon>Bacteria</taxon>
        <taxon>Pseudomonadati</taxon>
        <taxon>Pseudomonadota</taxon>
        <taxon>Gammaproteobacteria</taxon>
        <taxon>Enterobacterales</taxon>
        <taxon>Enterobacteriaceae</taxon>
        <taxon>Escherichia</taxon>
    </lineage>
</organism>
<dbReference type="EMBL" id="CP056159">
    <property type="protein sequence ID" value="QLV00919.1"/>
    <property type="molecule type" value="Genomic_DNA"/>
</dbReference>
<dbReference type="AlphaFoldDB" id="A0A7H9K6G6"/>
<evidence type="ECO:0000313" key="1">
    <source>
        <dbReference type="EMBL" id="QLV00919.1"/>
    </source>
</evidence>
<sequence length="152" mass="17669">MKNIRELNNAEFSAIINNALPFLHINPISEAVCIHAEAYKSGVDVNYIRSNVDWEGFSSLTEALETLYYELFKGGIPSGELLFFYPFNRTKKGNYGVILKSSQLLDFLIKEHLKIYPECFNVEMCSFGFYFIDHEIFYGMEHPDFLYSFCVR</sequence>
<reference evidence="1 2" key="1">
    <citation type="submission" date="2020-06" db="EMBL/GenBank/DDBJ databases">
        <title>REHAB project genomes.</title>
        <authorList>
            <person name="Shaw L.P."/>
        </authorList>
    </citation>
    <scope>NUCLEOTIDE SEQUENCE [LARGE SCALE GENOMIC DNA]</scope>
    <source>
        <strain evidence="1 2">RHBSTW-00814</strain>
    </source>
</reference>
<dbReference type="Proteomes" id="UP000512115">
    <property type="component" value="Chromosome"/>
</dbReference>
<accession>A0A7H9K6G6</accession>
<protein>
    <submittedName>
        <fullName evidence="1">Uncharacterized protein</fullName>
    </submittedName>
</protein>
<name>A0A7H9K6G6_9ESCH</name>
<proteinExistence type="predicted"/>
<dbReference type="RefSeq" id="WP_105276561.1">
    <property type="nucleotide sequence ID" value="NZ_CP056159.1"/>
</dbReference>
<evidence type="ECO:0000313" key="2">
    <source>
        <dbReference type="Proteomes" id="UP000512115"/>
    </source>
</evidence>